<name>A0A089NTJ0_9HYPH</name>
<dbReference type="PANTHER" id="PTHR46656">
    <property type="entry name" value="PUTATIVE-RELATED"/>
    <property type="match status" value="1"/>
</dbReference>
<dbReference type="AlphaFoldDB" id="A0A089NTJ0"/>
<dbReference type="Pfam" id="PF13692">
    <property type="entry name" value="Glyco_trans_1_4"/>
    <property type="match status" value="1"/>
</dbReference>
<protein>
    <submittedName>
        <fullName evidence="1">Glycosyl transferase family protein</fullName>
    </submittedName>
</protein>
<dbReference type="PANTHER" id="PTHR46656:SF3">
    <property type="entry name" value="PUTATIVE-RELATED"/>
    <property type="match status" value="1"/>
</dbReference>
<proteinExistence type="predicted"/>
<keyword evidence="1" id="KW-0808">Transferase</keyword>
<dbReference type="STRING" id="693986.MOC_1408"/>
<evidence type="ECO:0000313" key="2">
    <source>
        <dbReference type="Proteomes" id="UP000029492"/>
    </source>
</evidence>
<keyword evidence="2" id="KW-1185">Reference proteome</keyword>
<dbReference type="Gene3D" id="3.40.50.2000">
    <property type="entry name" value="Glycogen Phosphorylase B"/>
    <property type="match status" value="1"/>
</dbReference>
<accession>A0A089NTJ0</accession>
<reference evidence="1 2" key="1">
    <citation type="journal article" date="2014" name="PLoS ONE">
        <title>Genome Information of Methylobacterium oryzae, a Plant-Probiotic Methylotroph in the Phyllosphere.</title>
        <authorList>
            <person name="Kwak M.J."/>
            <person name="Jeong H."/>
            <person name="Madhaiyan M."/>
            <person name="Lee Y."/>
            <person name="Sa T.M."/>
            <person name="Oh T.K."/>
            <person name="Kim J.F."/>
        </authorList>
    </citation>
    <scope>NUCLEOTIDE SEQUENCE [LARGE SCALE GENOMIC DNA]</scope>
    <source>
        <strain evidence="1 2">CBMB20</strain>
    </source>
</reference>
<evidence type="ECO:0000313" key="1">
    <source>
        <dbReference type="EMBL" id="AIQ89163.1"/>
    </source>
</evidence>
<dbReference type="KEGG" id="mor:MOC_1408"/>
<dbReference type="CDD" id="cd03801">
    <property type="entry name" value="GT4_PimA-like"/>
    <property type="match status" value="1"/>
</dbReference>
<dbReference type="GO" id="GO:0016740">
    <property type="term" value="F:transferase activity"/>
    <property type="evidence" value="ECO:0007669"/>
    <property type="project" value="UniProtKB-KW"/>
</dbReference>
<organism evidence="1 2">
    <name type="scientific">Methylobacterium oryzae CBMB20</name>
    <dbReference type="NCBI Taxonomy" id="693986"/>
    <lineage>
        <taxon>Bacteria</taxon>
        <taxon>Pseudomonadati</taxon>
        <taxon>Pseudomonadota</taxon>
        <taxon>Alphaproteobacteria</taxon>
        <taxon>Hyphomicrobiales</taxon>
        <taxon>Methylobacteriaceae</taxon>
        <taxon>Methylobacterium</taxon>
    </lineage>
</organism>
<dbReference type="HOGENOM" id="CLU_389717_0_0_5"/>
<dbReference type="Proteomes" id="UP000029492">
    <property type="component" value="Chromosome"/>
</dbReference>
<sequence length="708" mass="78025">MPHAFDEDLYLALNPDVRRAIADGTFKSADEHWKALGRREETEGLRPTIGKHLRDLAAAGTSVWSPASAFNPITYLNAHPDLQAAFGHDLNAAHDHWLQHGRREGRTIGEGPAYRRRTCIARLLGRPLGVNFYAPLSSQSGLGAAARGYRAAFRAANLPLRLVNYEYFDGHFHIDPQDAEPAAPYRINVIQVNAIGIKQFMSEFGQTLFDDAYNIAIWAWELSTFRPDWQDRFENLDEIWALSDFNRDAIATVSPLPVTTIRPALTPRLDPADAPKVWNRPDGFVFVCVFDVGSQLERKNPQAVIAAFRASFAHREDVHLLLKFHSAHYNRAEVDDLLRAIAPDRNIHVVSDLLTPAALQNLLDSTDCLVSAHRAEGFGLNIAEYMRDGKPVIATSYSGNTDFTLEDCSFLVRYELVRTGQAPFPYETGSVWADPSVPHLSELMNYVADNPSAAQAVGSRAARHVQEILSPERIGRAIADRVAQLRFEADLPAFVRHLSGNSAAPAPARAATPDAEQDPTDAQHRVSIFVDLTSCRSAELARFVEDVLSIGSLACEICLIVSSRLDPDVIDTAMSYRGSDARIKVRPLGDAVDKVASLQSFAEIASGAWSLLVSNPAFSQDHDLERICTSIRARPGADIVIAPRISWSQTALLLLDRSRVRSLGRVVRDPGVPVGCCLVRSDVLLKLAFGHTYRTVRPLLLAGAFAEI</sequence>
<dbReference type="eggNOG" id="COG0438">
    <property type="taxonomic scope" value="Bacteria"/>
</dbReference>
<dbReference type="RefSeq" id="WP_043756259.1">
    <property type="nucleotide sequence ID" value="NZ_CP003811.1"/>
</dbReference>
<dbReference type="EMBL" id="CP003811">
    <property type="protein sequence ID" value="AIQ89163.1"/>
    <property type="molecule type" value="Genomic_DNA"/>
</dbReference>
<gene>
    <name evidence="1" type="ORF">MOC_1408</name>
</gene>
<dbReference type="SUPFAM" id="SSF53756">
    <property type="entry name" value="UDP-Glycosyltransferase/glycogen phosphorylase"/>
    <property type="match status" value="1"/>
</dbReference>